<dbReference type="CTD" id="107984640"/>
<dbReference type="KEGG" id="ocu:103344996"/>
<dbReference type="GeneTree" id="ENSGT00610000087423"/>
<dbReference type="Ensembl" id="ENSOCUT00000038994.1">
    <property type="protein sequence ID" value="ENSOCUP00000041338.1"/>
    <property type="gene ID" value="ENSOCUG00000038309.1"/>
</dbReference>
<dbReference type="OrthoDB" id="9421103at2759"/>
<evidence type="ECO:0000313" key="3">
    <source>
        <dbReference type="Ensembl" id="ENSOCUP00000041338.1"/>
    </source>
</evidence>
<dbReference type="InterPro" id="IPR038990">
    <property type="entry name" value="LBH_dom"/>
</dbReference>
<dbReference type="GeneID" id="103344996"/>
<dbReference type="PANTHER" id="PTHR14987">
    <property type="entry name" value="PROTEIN LBH-RELATED"/>
    <property type="match status" value="1"/>
</dbReference>
<dbReference type="Bgee" id="ENSOCUG00000038309">
    <property type="expression patterns" value="Expressed in testis and 5 other cell types or tissues"/>
</dbReference>
<evidence type="ECO:0000313" key="4">
    <source>
        <dbReference type="Proteomes" id="UP000001811"/>
    </source>
</evidence>
<dbReference type="PANTHER" id="PTHR14987:SF3">
    <property type="entry name" value="LBH DOMAIN-CONTAINING PROTEIN 2"/>
    <property type="match status" value="1"/>
</dbReference>
<dbReference type="InterPro" id="IPR042945">
    <property type="entry name" value="LBH_dom_prot"/>
</dbReference>
<accession>A0A5F9D657</accession>
<dbReference type="Proteomes" id="UP000001811">
    <property type="component" value="Unplaced"/>
</dbReference>
<name>A0A5F9D657_RABIT</name>
<feature type="region of interest" description="Disordered" evidence="1">
    <location>
        <begin position="1"/>
        <end position="209"/>
    </location>
</feature>
<feature type="compositionally biased region" description="Low complexity" evidence="1">
    <location>
        <begin position="48"/>
        <end position="59"/>
    </location>
</feature>
<feature type="compositionally biased region" description="Low complexity" evidence="1">
    <location>
        <begin position="180"/>
        <end position="200"/>
    </location>
</feature>
<organism evidence="3 4">
    <name type="scientific">Oryctolagus cuniculus</name>
    <name type="common">Rabbit</name>
    <dbReference type="NCBI Taxonomy" id="9986"/>
    <lineage>
        <taxon>Eukaryota</taxon>
        <taxon>Metazoa</taxon>
        <taxon>Chordata</taxon>
        <taxon>Craniata</taxon>
        <taxon>Vertebrata</taxon>
        <taxon>Euteleostomi</taxon>
        <taxon>Mammalia</taxon>
        <taxon>Eutheria</taxon>
        <taxon>Euarchontoglires</taxon>
        <taxon>Glires</taxon>
        <taxon>Lagomorpha</taxon>
        <taxon>Leporidae</taxon>
        <taxon>Oryctolagus</taxon>
    </lineage>
</organism>
<proteinExistence type="predicted"/>
<reference evidence="3" key="3">
    <citation type="submission" date="2025-09" db="UniProtKB">
        <authorList>
            <consortium name="Ensembl"/>
        </authorList>
    </citation>
    <scope>IDENTIFICATION</scope>
    <source>
        <strain evidence="3">Thorbecke</strain>
    </source>
</reference>
<sequence>MAARGRSGLGLGRGPLQPRPSPSFTPQGGPERARVPRLHRKDGVARTQSCRQRSLSLWSRSREGRRGAGAESDPEEASAASGVGSRPTLQVLPVPSHAASASRGLAGGSGGHNMGTPQPAVPELHPTEGAGSVAGKAVVGAREKGPRLGQRLPSIMVEPSEAGAVESGELRWPPEGAQRGAPQSQTAPSPSSPGAPGMTSDDAASTGDQ</sequence>
<feature type="compositionally biased region" description="Low complexity" evidence="1">
    <location>
        <begin position="129"/>
        <end position="140"/>
    </location>
</feature>
<dbReference type="Pfam" id="PF15317">
    <property type="entry name" value="Lbh"/>
    <property type="match status" value="1"/>
</dbReference>
<keyword evidence="4" id="KW-1185">Reference proteome</keyword>
<evidence type="ECO:0000259" key="2">
    <source>
        <dbReference type="Pfam" id="PF15317"/>
    </source>
</evidence>
<reference evidence="3 4" key="1">
    <citation type="journal article" date="2011" name="Nature">
        <title>A high-resolution map of human evolutionary constraint using 29 mammals.</title>
        <authorList>
            <person name="Lindblad-Toh K."/>
            <person name="Garber M."/>
            <person name="Zuk O."/>
            <person name="Lin M.F."/>
            <person name="Parker B.J."/>
            <person name="Washietl S."/>
            <person name="Kheradpour P."/>
            <person name="Ernst J."/>
            <person name="Jordan G."/>
            <person name="Mauceli E."/>
            <person name="Ward L.D."/>
            <person name="Lowe C.B."/>
            <person name="Holloway A.K."/>
            <person name="Clamp M."/>
            <person name="Gnerre S."/>
            <person name="Alfoldi J."/>
            <person name="Beal K."/>
            <person name="Chang J."/>
            <person name="Clawson H."/>
            <person name="Cuff J."/>
            <person name="Di Palma F."/>
            <person name="Fitzgerald S."/>
            <person name="Flicek P."/>
            <person name="Guttman M."/>
            <person name="Hubisz M.J."/>
            <person name="Jaffe D.B."/>
            <person name="Jungreis I."/>
            <person name="Kent W.J."/>
            <person name="Kostka D."/>
            <person name="Lara M."/>
            <person name="Martins A.L."/>
            <person name="Massingham T."/>
            <person name="Moltke I."/>
            <person name="Raney B.J."/>
            <person name="Rasmussen M.D."/>
            <person name="Robinson J."/>
            <person name="Stark A."/>
            <person name="Vilella A.J."/>
            <person name="Wen J."/>
            <person name="Xie X."/>
            <person name="Zody M.C."/>
            <person name="Baldwin J."/>
            <person name="Bloom T."/>
            <person name="Chin C.W."/>
            <person name="Heiman D."/>
            <person name="Nicol R."/>
            <person name="Nusbaum C."/>
            <person name="Young S."/>
            <person name="Wilkinson J."/>
            <person name="Worley K.C."/>
            <person name="Kovar C.L."/>
            <person name="Muzny D.M."/>
            <person name="Gibbs R.A."/>
            <person name="Cree A."/>
            <person name="Dihn H.H."/>
            <person name="Fowler G."/>
            <person name="Jhangiani S."/>
            <person name="Joshi V."/>
            <person name="Lee S."/>
            <person name="Lewis L.R."/>
            <person name="Nazareth L.V."/>
            <person name="Okwuonu G."/>
            <person name="Santibanez J."/>
            <person name="Warren W.C."/>
            <person name="Mardis E.R."/>
            <person name="Weinstock G.M."/>
            <person name="Wilson R.K."/>
            <person name="Delehaunty K."/>
            <person name="Dooling D."/>
            <person name="Fronik C."/>
            <person name="Fulton L."/>
            <person name="Fulton B."/>
            <person name="Graves T."/>
            <person name="Minx P."/>
            <person name="Sodergren E."/>
            <person name="Birney E."/>
            <person name="Margulies E.H."/>
            <person name="Herrero J."/>
            <person name="Green E.D."/>
            <person name="Haussler D."/>
            <person name="Siepel A."/>
            <person name="Goldman N."/>
            <person name="Pollard K.S."/>
            <person name="Pedersen J.S."/>
            <person name="Lander E.S."/>
            <person name="Kellis M."/>
        </authorList>
    </citation>
    <scope>NUCLEOTIDE SEQUENCE [LARGE SCALE GENOMIC DNA]</scope>
    <source>
        <strain evidence="4">Thorbecke</strain>
    </source>
</reference>
<dbReference type="InParanoid" id="A0A5F9D657"/>
<reference evidence="3" key="2">
    <citation type="submission" date="2025-08" db="UniProtKB">
        <authorList>
            <consortium name="Ensembl"/>
        </authorList>
    </citation>
    <scope>IDENTIFICATION</scope>
    <source>
        <strain evidence="3">Thorbecke</strain>
    </source>
</reference>
<dbReference type="AlphaFoldDB" id="A0A5F9D657"/>
<protein>
    <recommendedName>
        <fullName evidence="2">LBH domain-containing protein</fullName>
    </recommendedName>
</protein>
<feature type="domain" description="LBH" evidence="2">
    <location>
        <begin position="150"/>
        <end position="175"/>
    </location>
</feature>
<evidence type="ECO:0000256" key="1">
    <source>
        <dbReference type="SAM" id="MobiDB-lite"/>
    </source>
</evidence>
<gene>
    <name evidence="3" type="primary">LBHD2</name>
</gene>